<proteinExistence type="predicted"/>
<sequence length="241" mass="27127">MKYRNYAIVITSLSMAACQPHDGAEISVQSMWQATPLVYCQPLARSNLVVENFQFYLSDFKINNQQLTLQPDPRGLQHNGVVLIGGDCHDAGNWRVKFAEPLPDGQISFTLGVPFALNHQNPLTQASPLNVPEMFWTWQQGHKFLRLALREEQTQWQFHLGSLACQSPSMMRAPDNCLVPNRISYTLNYRRGDVLKVDFAMLLTGMQPLVAGECMGDSNSPVCQPIMSNLNNLAVFNFVRP</sequence>
<accession>A0ABV7CG22</accession>
<evidence type="ECO:0000259" key="1">
    <source>
        <dbReference type="Pfam" id="PF20243"/>
    </source>
</evidence>
<evidence type="ECO:0000313" key="2">
    <source>
        <dbReference type="EMBL" id="MFC3031555.1"/>
    </source>
</evidence>
<dbReference type="Proteomes" id="UP001595453">
    <property type="component" value="Unassembled WGS sequence"/>
</dbReference>
<dbReference type="InterPro" id="IPR046863">
    <property type="entry name" value="MbnP-like_dom"/>
</dbReference>
<dbReference type="RefSeq" id="WP_377120896.1">
    <property type="nucleotide sequence ID" value="NZ_JBHRSD010000006.1"/>
</dbReference>
<gene>
    <name evidence="2" type="ORF">ACFOEE_03330</name>
</gene>
<organism evidence="2 3">
    <name type="scientific">Pseudoalteromonas fenneropenaei</name>
    <dbReference type="NCBI Taxonomy" id="1737459"/>
    <lineage>
        <taxon>Bacteria</taxon>
        <taxon>Pseudomonadati</taxon>
        <taxon>Pseudomonadota</taxon>
        <taxon>Gammaproteobacteria</taxon>
        <taxon>Alteromonadales</taxon>
        <taxon>Pseudoalteromonadaceae</taxon>
        <taxon>Pseudoalteromonas</taxon>
    </lineage>
</organism>
<evidence type="ECO:0000313" key="3">
    <source>
        <dbReference type="Proteomes" id="UP001595453"/>
    </source>
</evidence>
<dbReference type="EMBL" id="JBHRSD010000006">
    <property type="protein sequence ID" value="MFC3031555.1"/>
    <property type="molecule type" value="Genomic_DNA"/>
</dbReference>
<comment type="caution">
    <text evidence="2">The sequence shown here is derived from an EMBL/GenBank/DDBJ whole genome shotgun (WGS) entry which is preliminary data.</text>
</comment>
<name>A0ABV7CG22_9GAMM</name>
<keyword evidence="3" id="KW-1185">Reference proteome</keyword>
<reference evidence="3" key="1">
    <citation type="journal article" date="2019" name="Int. J. Syst. Evol. Microbiol.">
        <title>The Global Catalogue of Microorganisms (GCM) 10K type strain sequencing project: providing services to taxonomists for standard genome sequencing and annotation.</title>
        <authorList>
            <consortium name="The Broad Institute Genomics Platform"/>
            <consortium name="The Broad Institute Genome Sequencing Center for Infectious Disease"/>
            <person name="Wu L."/>
            <person name="Ma J."/>
        </authorList>
    </citation>
    <scope>NUCLEOTIDE SEQUENCE [LARGE SCALE GENOMIC DNA]</scope>
    <source>
        <strain evidence="3">KCTC 42730</strain>
    </source>
</reference>
<protein>
    <submittedName>
        <fullName evidence="2">MbnP family protein</fullName>
    </submittedName>
</protein>
<dbReference type="PROSITE" id="PS51257">
    <property type="entry name" value="PROKAR_LIPOPROTEIN"/>
    <property type="match status" value="1"/>
</dbReference>
<feature type="domain" description="Copper-binding protein MbnP-like" evidence="1">
    <location>
        <begin position="25"/>
        <end position="206"/>
    </location>
</feature>
<dbReference type="Pfam" id="PF20243">
    <property type="entry name" value="MbnP"/>
    <property type="match status" value="1"/>
</dbReference>